<proteinExistence type="predicted"/>
<sequence length="90" mass="10284">MSTYWIGVSSPELVWYPEVLVQRHGKLLISDGLASFCVVHCIAYTRQCRIHNRRTSCQANSRSINTFPVILLYMPCLSYLSAADLCERDD</sequence>
<keyword evidence="2" id="KW-1185">Reference proteome</keyword>
<name>A0A0C3AXX0_PILCF</name>
<gene>
    <name evidence="1" type="ORF">PILCRDRAFT_577466</name>
</gene>
<reference evidence="2" key="2">
    <citation type="submission" date="2015-01" db="EMBL/GenBank/DDBJ databases">
        <title>Evolutionary Origins and Diversification of the Mycorrhizal Mutualists.</title>
        <authorList>
            <consortium name="DOE Joint Genome Institute"/>
            <consortium name="Mycorrhizal Genomics Consortium"/>
            <person name="Kohler A."/>
            <person name="Kuo A."/>
            <person name="Nagy L.G."/>
            <person name="Floudas D."/>
            <person name="Copeland A."/>
            <person name="Barry K.W."/>
            <person name="Cichocki N."/>
            <person name="Veneault-Fourrey C."/>
            <person name="LaButti K."/>
            <person name="Lindquist E.A."/>
            <person name="Lipzen A."/>
            <person name="Lundell T."/>
            <person name="Morin E."/>
            <person name="Murat C."/>
            <person name="Riley R."/>
            <person name="Ohm R."/>
            <person name="Sun H."/>
            <person name="Tunlid A."/>
            <person name="Henrissat B."/>
            <person name="Grigoriev I.V."/>
            <person name="Hibbett D.S."/>
            <person name="Martin F."/>
        </authorList>
    </citation>
    <scope>NUCLEOTIDE SEQUENCE [LARGE SCALE GENOMIC DNA]</scope>
    <source>
        <strain evidence="2">F 1598</strain>
    </source>
</reference>
<evidence type="ECO:0000313" key="1">
    <source>
        <dbReference type="EMBL" id="KIM78858.1"/>
    </source>
</evidence>
<dbReference type="EMBL" id="KN833013">
    <property type="protein sequence ID" value="KIM78858.1"/>
    <property type="molecule type" value="Genomic_DNA"/>
</dbReference>
<organism evidence="1 2">
    <name type="scientific">Piloderma croceum (strain F 1598)</name>
    <dbReference type="NCBI Taxonomy" id="765440"/>
    <lineage>
        <taxon>Eukaryota</taxon>
        <taxon>Fungi</taxon>
        <taxon>Dikarya</taxon>
        <taxon>Basidiomycota</taxon>
        <taxon>Agaricomycotina</taxon>
        <taxon>Agaricomycetes</taxon>
        <taxon>Agaricomycetidae</taxon>
        <taxon>Atheliales</taxon>
        <taxon>Atheliaceae</taxon>
        <taxon>Piloderma</taxon>
    </lineage>
</organism>
<reference evidence="1 2" key="1">
    <citation type="submission" date="2014-04" db="EMBL/GenBank/DDBJ databases">
        <authorList>
            <consortium name="DOE Joint Genome Institute"/>
            <person name="Kuo A."/>
            <person name="Tarkka M."/>
            <person name="Buscot F."/>
            <person name="Kohler A."/>
            <person name="Nagy L.G."/>
            <person name="Floudas D."/>
            <person name="Copeland A."/>
            <person name="Barry K.W."/>
            <person name="Cichocki N."/>
            <person name="Veneault-Fourrey C."/>
            <person name="LaButti K."/>
            <person name="Lindquist E.A."/>
            <person name="Lipzen A."/>
            <person name="Lundell T."/>
            <person name="Morin E."/>
            <person name="Murat C."/>
            <person name="Sun H."/>
            <person name="Tunlid A."/>
            <person name="Henrissat B."/>
            <person name="Grigoriev I.V."/>
            <person name="Hibbett D.S."/>
            <person name="Martin F."/>
            <person name="Nordberg H.P."/>
            <person name="Cantor M.N."/>
            <person name="Hua S.X."/>
        </authorList>
    </citation>
    <scope>NUCLEOTIDE SEQUENCE [LARGE SCALE GENOMIC DNA]</scope>
    <source>
        <strain evidence="1 2">F 1598</strain>
    </source>
</reference>
<evidence type="ECO:0000313" key="2">
    <source>
        <dbReference type="Proteomes" id="UP000054166"/>
    </source>
</evidence>
<dbReference type="InParanoid" id="A0A0C3AXX0"/>
<dbReference type="AlphaFoldDB" id="A0A0C3AXX0"/>
<protein>
    <submittedName>
        <fullName evidence="1">Uncharacterized protein</fullName>
    </submittedName>
</protein>
<dbReference type="HOGENOM" id="CLU_2441657_0_0_1"/>
<accession>A0A0C3AXX0</accession>
<dbReference type="Proteomes" id="UP000054166">
    <property type="component" value="Unassembled WGS sequence"/>
</dbReference>